<dbReference type="InterPro" id="IPR008651">
    <property type="entry name" value="Uncharacterised_HicB"/>
</dbReference>
<dbReference type="Pfam" id="PF05534">
    <property type="entry name" value="HicB"/>
    <property type="match status" value="1"/>
</dbReference>
<name>A0A5M8FGW5_9GAMM</name>
<protein>
    <submittedName>
        <fullName evidence="1">Type II toxin-antitoxin system HicB family antitoxin</fullName>
    </submittedName>
</protein>
<proteinExistence type="predicted"/>
<keyword evidence="2" id="KW-1185">Reference proteome</keyword>
<dbReference type="Proteomes" id="UP000322981">
    <property type="component" value="Unassembled WGS sequence"/>
</dbReference>
<dbReference type="RefSeq" id="WP_150094068.1">
    <property type="nucleotide sequence ID" value="NZ_VWXX01000026.1"/>
</dbReference>
<sequence>MMQYKGYLSRVEFDDEANLFHGEVVNIRDVVTFQGATVDELHRAFEASVDDYLAFCAERGEAPDPPFSGRLTIRLSPEQHRKVILAATRAGKPLDQWTAEVLDHATQLGA</sequence>
<comment type="caution">
    <text evidence="1">The sequence shown here is derived from an EMBL/GenBank/DDBJ whole genome shotgun (WGS) entry which is preliminary data.</text>
</comment>
<evidence type="ECO:0000313" key="2">
    <source>
        <dbReference type="Proteomes" id="UP000322981"/>
    </source>
</evidence>
<dbReference type="OrthoDB" id="5297106at2"/>
<dbReference type="EMBL" id="VWXX01000026">
    <property type="protein sequence ID" value="KAA6183957.1"/>
    <property type="molecule type" value="Genomic_DNA"/>
</dbReference>
<organism evidence="1 2">
    <name type="scientific">Thiohalocapsa marina</name>
    <dbReference type="NCBI Taxonomy" id="424902"/>
    <lineage>
        <taxon>Bacteria</taxon>
        <taxon>Pseudomonadati</taxon>
        <taxon>Pseudomonadota</taxon>
        <taxon>Gammaproteobacteria</taxon>
        <taxon>Chromatiales</taxon>
        <taxon>Chromatiaceae</taxon>
        <taxon>Thiohalocapsa</taxon>
    </lineage>
</organism>
<dbReference type="AlphaFoldDB" id="A0A5M8FGW5"/>
<dbReference type="InterPro" id="IPR035069">
    <property type="entry name" value="TTHA1013/TTHA0281-like"/>
</dbReference>
<evidence type="ECO:0000313" key="1">
    <source>
        <dbReference type="EMBL" id="KAA6183957.1"/>
    </source>
</evidence>
<reference evidence="1 2" key="1">
    <citation type="submission" date="2019-09" db="EMBL/GenBank/DDBJ databases">
        <title>Whole-genome sequence of the purple sulfur bacterium Thiohalocapsa marina DSM 19078.</title>
        <authorList>
            <person name="Kyndt J.A."/>
            <person name="Meyer T.E."/>
        </authorList>
    </citation>
    <scope>NUCLEOTIDE SEQUENCE [LARGE SCALE GENOMIC DNA]</scope>
    <source>
        <strain evidence="1 2">DSM 19078</strain>
    </source>
</reference>
<accession>A0A5M8FGW5</accession>
<dbReference type="SUPFAM" id="SSF143100">
    <property type="entry name" value="TTHA1013/TTHA0281-like"/>
    <property type="match status" value="1"/>
</dbReference>
<gene>
    <name evidence="1" type="ORF">F2Q65_14210</name>
</gene>